<name>A0A9N9PL33_9GLOM</name>
<dbReference type="AlphaFoldDB" id="A0A9N9PL33"/>
<evidence type="ECO:0000313" key="1">
    <source>
        <dbReference type="EMBL" id="CAG8827268.1"/>
    </source>
</evidence>
<gene>
    <name evidence="1" type="ORF">CPELLU_LOCUS20296</name>
</gene>
<dbReference type="OrthoDB" id="1607513at2759"/>
<dbReference type="EMBL" id="CAJVQA010058689">
    <property type="protein sequence ID" value="CAG8827268.1"/>
    <property type="molecule type" value="Genomic_DNA"/>
</dbReference>
<protein>
    <submittedName>
        <fullName evidence="1">9567_t:CDS:1</fullName>
    </submittedName>
</protein>
<reference evidence="1" key="1">
    <citation type="submission" date="2021-06" db="EMBL/GenBank/DDBJ databases">
        <authorList>
            <person name="Kallberg Y."/>
            <person name="Tangrot J."/>
            <person name="Rosling A."/>
        </authorList>
    </citation>
    <scope>NUCLEOTIDE SEQUENCE</scope>
    <source>
        <strain evidence="1">FL966</strain>
    </source>
</reference>
<dbReference type="Proteomes" id="UP000789759">
    <property type="component" value="Unassembled WGS sequence"/>
</dbReference>
<keyword evidence="2" id="KW-1185">Reference proteome</keyword>
<sequence length="118" mass="13851">MEFDLLCFTLFVYSQLPIQWLANTLSHDAKFNVRNDDIKPQSKILNNDEWKMLYNLIYLLYEFEQATALLGGSNYVTLSAMFHIIQQLIYNLRNNYSNIDDTTIQAVCNAILTDMEKR</sequence>
<comment type="caution">
    <text evidence="1">The sequence shown here is derived from an EMBL/GenBank/DDBJ whole genome shotgun (WGS) entry which is preliminary data.</text>
</comment>
<evidence type="ECO:0000313" key="2">
    <source>
        <dbReference type="Proteomes" id="UP000789759"/>
    </source>
</evidence>
<accession>A0A9N9PL33</accession>
<organism evidence="1 2">
    <name type="scientific">Cetraspora pellucida</name>
    <dbReference type="NCBI Taxonomy" id="1433469"/>
    <lineage>
        <taxon>Eukaryota</taxon>
        <taxon>Fungi</taxon>
        <taxon>Fungi incertae sedis</taxon>
        <taxon>Mucoromycota</taxon>
        <taxon>Glomeromycotina</taxon>
        <taxon>Glomeromycetes</taxon>
        <taxon>Diversisporales</taxon>
        <taxon>Gigasporaceae</taxon>
        <taxon>Cetraspora</taxon>
    </lineage>
</organism>
<proteinExistence type="predicted"/>